<evidence type="ECO:0000256" key="1">
    <source>
        <dbReference type="SAM" id="MobiDB-lite"/>
    </source>
</evidence>
<dbReference type="Proteomes" id="UP000437068">
    <property type="component" value="Unassembled WGS sequence"/>
</dbReference>
<dbReference type="EMBL" id="QXGD01000491">
    <property type="protein sequence ID" value="KAE9237337.1"/>
    <property type="molecule type" value="Genomic_DNA"/>
</dbReference>
<keyword evidence="10" id="KW-1185">Reference proteome</keyword>
<gene>
    <name evidence="8" type="ORF">PF001_g23543</name>
    <name evidence="7" type="ORF">PF002_g10964</name>
    <name evidence="6" type="ORF">PF005_g9858</name>
    <name evidence="4" type="ORF">PF006_g23622</name>
    <name evidence="5" type="ORF">PF007_g9963</name>
    <name evidence="2" type="ORF">PF009_g10192</name>
    <name evidence="3" type="ORF">PF011_g23064</name>
</gene>
<feature type="compositionally biased region" description="Low complexity" evidence="1">
    <location>
        <begin position="33"/>
        <end position="45"/>
    </location>
</feature>
<accession>A0A6A3ZIU8</accession>
<evidence type="ECO:0000313" key="8">
    <source>
        <dbReference type="EMBL" id="KAE9281948.1"/>
    </source>
</evidence>
<dbReference type="Proteomes" id="UP000441208">
    <property type="component" value="Unassembled WGS sequence"/>
</dbReference>
<comment type="caution">
    <text evidence="7">The sequence shown here is derived from an EMBL/GenBank/DDBJ whole genome shotgun (WGS) entry which is preliminary data.</text>
</comment>
<name>A0A6A3ZIU8_9STRA</name>
<evidence type="ECO:0000313" key="15">
    <source>
        <dbReference type="Proteomes" id="UP000460718"/>
    </source>
</evidence>
<dbReference type="EMBL" id="QXGE01002434">
    <property type="protein sequence ID" value="KAE9281948.1"/>
    <property type="molecule type" value="Genomic_DNA"/>
</dbReference>
<dbReference type="EMBL" id="QXGF01000454">
    <property type="protein sequence ID" value="KAE8939980.1"/>
    <property type="molecule type" value="Genomic_DNA"/>
</dbReference>
<evidence type="ECO:0000313" key="10">
    <source>
        <dbReference type="Proteomes" id="UP000433483"/>
    </source>
</evidence>
<dbReference type="EMBL" id="QXGB01000452">
    <property type="protein sequence ID" value="KAE9214359.1"/>
    <property type="molecule type" value="Genomic_DNA"/>
</dbReference>
<organism evidence="7 12">
    <name type="scientific">Phytophthora fragariae</name>
    <dbReference type="NCBI Taxonomy" id="53985"/>
    <lineage>
        <taxon>Eukaryota</taxon>
        <taxon>Sar</taxon>
        <taxon>Stramenopiles</taxon>
        <taxon>Oomycota</taxon>
        <taxon>Peronosporomycetes</taxon>
        <taxon>Peronosporales</taxon>
        <taxon>Peronosporaceae</taxon>
        <taxon>Phytophthora</taxon>
    </lineage>
</organism>
<feature type="region of interest" description="Disordered" evidence="1">
    <location>
        <begin position="29"/>
        <end position="66"/>
    </location>
</feature>
<proteinExistence type="predicted"/>
<dbReference type="Proteomes" id="UP000429523">
    <property type="component" value="Unassembled WGS sequence"/>
</dbReference>
<evidence type="ECO:0000313" key="12">
    <source>
        <dbReference type="Proteomes" id="UP000440367"/>
    </source>
</evidence>
<evidence type="ECO:0000313" key="13">
    <source>
        <dbReference type="Proteomes" id="UP000440732"/>
    </source>
</evidence>
<dbReference type="EMBL" id="QXFW01002405">
    <property type="protein sequence ID" value="KAE8978877.1"/>
    <property type="molecule type" value="Genomic_DNA"/>
</dbReference>
<evidence type="ECO:0000313" key="2">
    <source>
        <dbReference type="EMBL" id="KAE8939980.1"/>
    </source>
</evidence>
<protein>
    <submittedName>
        <fullName evidence="7">Uncharacterized protein</fullName>
    </submittedName>
</protein>
<evidence type="ECO:0000313" key="5">
    <source>
        <dbReference type="EMBL" id="KAE9115637.1"/>
    </source>
</evidence>
<dbReference type="OrthoDB" id="10373916at2759"/>
<dbReference type="EMBL" id="QXGA01002470">
    <property type="protein sequence ID" value="KAE9097215.1"/>
    <property type="molecule type" value="Genomic_DNA"/>
</dbReference>
<reference evidence="9 10" key="1">
    <citation type="submission" date="2018-08" db="EMBL/GenBank/DDBJ databases">
        <title>Genomic investigation of the strawberry pathogen Phytophthora fragariae indicates pathogenicity is determined by transcriptional variation in three key races.</title>
        <authorList>
            <person name="Adams T.M."/>
            <person name="Armitage A.D."/>
            <person name="Sobczyk M.K."/>
            <person name="Bates H.J."/>
            <person name="Dunwell J.M."/>
            <person name="Nellist C.F."/>
            <person name="Harrison R.J."/>
        </authorList>
    </citation>
    <scope>NUCLEOTIDE SEQUENCE [LARGE SCALE GENOMIC DNA]</scope>
    <source>
        <strain evidence="8 11">A4</strain>
        <strain evidence="7 12">BC-1</strain>
        <strain evidence="6 10">NOV-27</strain>
        <strain evidence="4 13">NOV-5</strain>
        <strain evidence="5 14">NOV-71</strain>
        <strain evidence="2 9">NOV-9</strain>
        <strain evidence="3 15">SCRP245</strain>
    </source>
</reference>
<evidence type="ECO:0000313" key="3">
    <source>
        <dbReference type="EMBL" id="KAE8978877.1"/>
    </source>
</evidence>
<feature type="compositionally biased region" description="Basic residues" evidence="1">
    <location>
        <begin position="46"/>
        <end position="66"/>
    </location>
</feature>
<evidence type="ECO:0000313" key="9">
    <source>
        <dbReference type="Proteomes" id="UP000429523"/>
    </source>
</evidence>
<dbReference type="Proteomes" id="UP000460718">
    <property type="component" value="Unassembled WGS sequence"/>
</dbReference>
<evidence type="ECO:0000313" key="4">
    <source>
        <dbReference type="EMBL" id="KAE9097215.1"/>
    </source>
</evidence>
<evidence type="ECO:0000313" key="11">
    <source>
        <dbReference type="Proteomes" id="UP000437068"/>
    </source>
</evidence>
<dbReference type="EMBL" id="QXFZ01000458">
    <property type="protein sequence ID" value="KAE9115637.1"/>
    <property type="molecule type" value="Genomic_DNA"/>
</dbReference>
<evidence type="ECO:0000313" key="6">
    <source>
        <dbReference type="EMBL" id="KAE9214359.1"/>
    </source>
</evidence>
<sequence length="131" mass="14848">MTAIADDSTTKLSLASTAVLLLTTDLQSPQEPPAHALFAPAPAAARSKRTNPRGKGKVRAPPAKKRRTLMKYRRSWSQLSSNAPNKIKEDLARLEDEAAEQDTTPERLAYRWRDQRAWYDPRKHPDLHLQH</sequence>
<dbReference type="Proteomes" id="UP000440732">
    <property type="component" value="Unassembled WGS sequence"/>
</dbReference>
<evidence type="ECO:0000313" key="7">
    <source>
        <dbReference type="EMBL" id="KAE9237337.1"/>
    </source>
</evidence>
<evidence type="ECO:0000313" key="14">
    <source>
        <dbReference type="Proteomes" id="UP000441208"/>
    </source>
</evidence>
<dbReference type="Proteomes" id="UP000433483">
    <property type="component" value="Unassembled WGS sequence"/>
</dbReference>
<dbReference type="Proteomes" id="UP000440367">
    <property type="component" value="Unassembled WGS sequence"/>
</dbReference>
<dbReference type="AlphaFoldDB" id="A0A6A3ZIU8"/>